<dbReference type="GO" id="GO:0008198">
    <property type="term" value="F:ferrous iron binding"/>
    <property type="evidence" value="ECO:0007669"/>
    <property type="project" value="TreeGrafter"/>
</dbReference>
<dbReference type="PANTHER" id="PTHR12907">
    <property type="entry name" value="EGL NINE HOMOLOG-RELATED"/>
    <property type="match status" value="1"/>
</dbReference>
<reference evidence="14 15" key="1">
    <citation type="submission" date="2020-06" db="EMBL/GenBank/DDBJ databases">
        <authorList>
            <person name="Li R."/>
            <person name="Bekaert M."/>
        </authorList>
    </citation>
    <scope>NUCLEOTIDE SEQUENCE [LARGE SCALE GENOMIC DNA]</scope>
    <source>
        <strain evidence="15">wild</strain>
    </source>
</reference>
<dbReference type="Pfam" id="PF01753">
    <property type="entry name" value="zf-MYND"/>
    <property type="match status" value="1"/>
</dbReference>
<keyword evidence="15" id="KW-1185">Reference proteome</keyword>
<dbReference type="SUPFAM" id="SSF144232">
    <property type="entry name" value="HIT/MYND zinc finger-like"/>
    <property type="match status" value="1"/>
</dbReference>
<evidence type="ECO:0000256" key="4">
    <source>
        <dbReference type="ARBA" id="ARBA00022833"/>
    </source>
</evidence>
<keyword evidence="7 14" id="KW-0560">Oxidoreductase</keyword>
<dbReference type="PANTHER" id="PTHR12907:SF26">
    <property type="entry name" value="HIF PROLYL HYDROXYLASE, ISOFORM C"/>
    <property type="match status" value="1"/>
</dbReference>
<dbReference type="GO" id="GO:0008270">
    <property type="term" value="F:zinc ion binding"/>
    <property type="evidence" value="ECO:0007669"/>
    <property type="project" value="UniProtKB-KW"/>
</dbReference>
<dbReference type="Gene3D" id="2.150.10.10">
    <property type="entry name" value="Serralysin-like metalloprotease, C-terminal"/>
    <property type="match status" value="1"/>
</dbReference>
<dbReference type="Gene3D" id="6.10.140.2220">
    <property type="match status" value="1"/>
</dbReference>
<organism evidence="14 15">
    <name type="scientific">Mytilus coruscus</name>
    <name type="common">Sea mussel</name>
    <dbReference type="NCBI Taxonomy" id="42192"/>
    <lineage>
        <taxon>Eukaryota</taxon>
        <taxon>Metazoa</taxon>
        <taxon>Spiralia</taxon>
        <taxon>Lophotrochozoa</taxon>
        <taxon>Mollusca</taxon>
        <taxon>Bivalvia</taxon>
        <taxon>Autobranchia</taxon>
        <taxon>Pteriomorphia</taxon>
        <taxon>Mytilida</taxon>
        <taxon>Mytiloidea</taxon>
        <taxon>Mytilidae</taxon>
        <taxon>Mytilinae</taxon>
        <taxon>Mytilus</taxon>
    </lineage>
</organism>
<comment type="cofactor">
    <cofactor evidence="1">
        <name>L-ascorbate</name>
        <dbReference type="ChEBI" id="CHEBI:38290"/>
    </cofactor>
</comment>
<dbReference type="InterPro" id="IPR011049">
    <property type="entry name" value="Serralysin-like_metalloprot_C"/>
</dbReference>
<keyword evidence="8" id="KW-0408">Iron</keyword>
<dbReference type="Gene3D" id="2.60.120.620">
    <property type="entry name" value="q2cbj1_9rhob like domain"/>
    <property type="match status" value="1"/>
</dbReference>
<evidence type="ECO:0000313" key="15">
    <source>
        <dbReference type="Proteomes" id="UP000507470"/>
    </source>
</evidence>
<evidence type="ECO:0000256" key="11">
    <source>
        <dbReference type="PROSITE-ProRule" id="PRU00134"/>
    </source>
</evidence>
<keyword evidence="6" id="KW-0223">Dioxygenase</keyword>
<evidence type="ECO:0000256" key="1">
    <source>
        <dbReference type="ARBA" id="ARBA00001961"/>
    </source>
</evidence>
<evidence type="ECO:0000256" key="2">
    <source>
        <dbReference type="ARBA" id="ARBA00022723"/>
    </source>
</evidence>
<keyword evidence="4" id="KW-0862">Zinc</keyword>
<keyword evidence="2" id="KW-0479">Metal-binding</keyword>
<dbReference type="InterPro" id="IPR044862">
    <property type="entry name" value="Pro_4_hyd_alph_FE2OG_OXY"/>
</dbReference>
<evidence type="ECO:0000256" key="7">
    <source>
        <dbReference type="ARBA" id="ARBA00023002"/>
    </source>
</evidence>
<evidence type="ECO:0000313" key="14">
    <source>
        <dbReference type="EMBL" id="CAC5368108.1"/>
    </source>
</evidence>
<dbReference type="AlphaFoldDB" id="A0A6J8AHJ7"/>
<gene>
    <name evidence="14" type="ORF">MCOR_7771</name>
</gene>
<evidence type="ECO:0000259" key="12">
    <source>
        <dbReference type="PROSITE" id="PS50865"/>
    </source>
</evidence>
<sequence>MEEASLFVPSKCLKCNVCGSTENLKRCARCRNVLYCCREHQIANWSTHKSKCRKPDTQKDNDCYGHVSISGIKDDDVMEFDKRDFIETEFTTPKTKDPLGLGKFIIQMLKKQGYCVVDGLFEQSHLHKVREEVRGLEMTNVMEPGKLAGGRTGREEKEKVVNANIRSDKLKWMEGNENEYPNICKVIKIMDTILVNVNLFFKGQHNINRRTKAMVATYPANGTYYRRHIDNPNKDGRLITCILYLNKDWDVQRDGGLLRIFSEGSDMYVDVPPLLNRLLFFWSDRRNPHEVQPSYKCRYAVTVWYFDEKELEAADLDQMNKTIQETYGNLVLMKVESTKKEKKEIEDKIESETQRVLGSLSEGELDYINGLPTYENYDTCDEHIITVDEHDITGNEHNITGDVHDITGDEHNITGDEHDITGDEHNITGDEHDITGDEHNITGDEHDLTGDEHDLTGDEHDITGDEHDMTDDEHDITGYEHDITGDEHNITGDEHDITGDVHHDTGVIYNENHDTESPISLRHQMEVMRKKKHCVPHSNNIERGETLPREIQFIIINCVSVKIRHQDMS</sequence>
<dbReference type="Proteomes" id="UP000507470">
    <property type="component" value="Unassembled WGS sequence"/>
</dbReference>
<evidence type="ECO:0000256" key="8">
    <source>
        <dbReference type="ARBA" id="ARBA00023004"/>
    </source>
</evidence>
<dbReference type="PROSITE" id="PS51471">
    <property type="entry name" value="FE2OG_OXY"/>
    <property type="match status" value="1"/>
</dbReference>
<comment type="catalytic activity">
    <reaction evidence="10">
        <text>L-prolyl-[hypoxia-inducible factor alpha subunit] + 2-oxoglutarate + O2 = trans-4-hydroxy-L-prolyl-[hypoxia-inducible factor alpha subunit] + succinate + CO2</text>
        <dbReference type="Rhea" id="RHEA:48400"/>
        <dbReference type="Rhea" id="RHEA-COMP:12093"/>
        <dbReference type="Rhea" id="RHEA-COMP:12094"/>
        <dbReference type="ChEBI" id="CHEBI:15379"/>
        <dbReference type="ChEBI" id="CHEBI:16526"/>
        <dbReference type="ChEBI" id="CHEBI:16810"/>
        <dbReference type="ChEBI" id="CHEBI:30031"/>
        <dbReference type="ChEBI" id="CHEBI:50342"/>
        <dbReference type="ChEBI" id="CHEBI:61965"/>
        <dbReference type="EC" id="1.14.11.29"/>
    </reaction>
</comment>
<dbReference type="Pfam" id="PF13640">
    <property type="entry name" value="2OG-FeII_Oxy_3"/>
    <property type="match status" value="1"/>
</dbReference>
<feature type="domain" description="Fe2OG dioxygenase" evidence="13">
    <location>
        <begin position="209"/>
        <end position="307"/>
    </location>
</feature>
<dbReference type="EC" id="1.14.11.29" evidence="9"/>
<dbReference type="EMBL" id="CACVKT020001442">
    <property type="protein sequence ID" value="CAC5368108.1"/>
    <property type="molecule type" value="Genomic_DNA"/>
</dbReference>
<dbReference type="GO" id="GO:0160082">
    <property type="term" value="F:hypoxia-inducible factor-proline dioxygenase activity"/>
    <property type="evidence" value="ECO:0007669"/>
    <property type="project" value="UniProtKB-EC"/>
</dbReference>
<evidence type="ECO:0000256" key="9">
    <source>
        <dbReference type="ARBA" id="ARBA00039004"/>
    </source>
</evidence>
<evidence type="ECO:0000256" key="10">
    <source>
        <dbReference type="ARBA" id="ARBA00049134"/>
    </source>
</evidence>
<dbReference type="InterPro" id="IPR048518">
    <property type="entry name" value="IBP_b_roll"/>
</dbReference>
<dbReference type="GO" id="GO:0031418">
    <property type="term" value="F:L-ascorbic acid binding"/>
    <property type="evidence" value="ECO:0007669"/>
    <property type="project" value="UniProtKB-KW"/>
</dbReference>
<dbReference type="InterPro" id="IPR002893">
    <property type="entry name" value="Znf_MYND"/>
</dbReference>
<feature type="domain" description="MYND-type" evidence="12">
    <location>
        <begin position="15"/>
        <end position="52"/>
    </location>
</feature>
<dbReference type="GO" id="GO:0071456">
    <property type="term" value="P:cellular response to hypoxia"/>
    <property type="evidence" value="ECO:0007669"/>
    <property type="project" value="TreeGrafter"/>
</dbReference>
<evidence type="ECO:0000256" key="6">
    <source>
        <dbReference type="ARBA" id="ARBA00022964"/>
    </source>
</evidence>
<keyword evidence="5" id="KW-0847">Vitamin C</keyword>
<dbReference type="InterPro" id="IPR051559">
    <property type="entry name" value="HIF_prolyl_hydroxylases"/>
</dbReference>
<dbReference type="PROSITE" id="PS50865">
    <property type="entry name" value="ZF_MYND_2"/>
    <property type="match status" value="1"/>
</dbReference>
<dbReference type="InterPro" id="IPR005123">
    <property type="entry name" value="Oxoglu/Fe-dep_dioxygenase_dom"/>
</dbReference>
<evidence type="ECO:0000256" key="5">
    <source>
        <dbReference type="ARBA" id="ARBA00022896"/>
    </source>
</evidence>
<dbReference type="OrthoDB" id="5952526at2759"/>
<dbReference type="InterPro" id="IPR006620">
    <property type="entry name" value="Pro_4_hyd_alph"/>
</dbReference>
<name>A0A6J8AHJ7_MYTCO</name>
<dbReference type="Pfam" id="PF21300">
    <property type="entry name" value="LbR_Ice_bind"/>
    <property type="match status" value="1"/>
</dbReference>
<keyword evidence="3 11" id="KW-0863">Zinc-finger</keyword>
<evidence type="ECO:0000256" key="3">
    <source>
        <dbReference type="ARBA" id="ARBA00022771"/>
    </source>
</evidence>
<proteinExistence type="predicted"/>
<evidence type="ECO:0000259" key="13">
    <source>
        <dbReference type="PROSITE" id="PS51471"/>
    </source>
</evidence>
<protein>
    <recommendedName>
        <fullName evidence="9">hypoxia-inducible factor-proline dioxygenase</fullName>
        <ecNumber evidence="9">1.14.11.29</ecNumber>
    </recommendedName>
</protein>
<accession>A0A6J8AHJ7</accession>
<dbReference type="SMART" id="SM00702">
    <property type="entry name" value="P4Hc"/>
    <property type="match status" value="1"/>
</dbReference>